<dbReference type="STRING" id="316055.RPE_4905"/>
<dbReference type="AlphaFoldDB" id="Q07GW0"/>
<organism evidence="1">
    <name type="scientific">Rhodopseudomonas palustris (strain BisA53)</name>
    <dbReference type="NCBI Taxonomy" id="316055"/>
    <lineage>
        <taxon>Bacteria</taxon>
        <taxon>Pseudomonadati</taxon>
        <taxon>Pseudomonadota</taxon>
        <taxon>Alphaproteobacteria</taxon>
        <taxon>Hyphomicrobiales</taxon>
        <taxon>Nitrobacteraceae</taxon>
        <taxon>Rhodopseudomonas</taxon>
    </lineage>
</organism>
<dbReference type="KEGG" id="rpe:RPE_4905"/>
<sequence length="196" mass="20910">MRSGATDDSDKPGQLAPEPVVAFFSVRAWQAPRCVWPPPNLTRDSIMKQSTVFGLVVTALLAMPALAQAGDKVADMKGKWVGKSHTIVVGSGGHWPAGKGTFDNPGLAEKDVVIEIKGQDQRRFWGVTTLSGNGETTTEPFIGSLSGHRSRELVIVDTDGYFSGEVRGKTLSFCYAHTGGKTDSSVVSCSQAKRAK</sequence>
<evidence type="ECO:0000313" key="1">
    <source>
        <dbReference type="EMBL" id="ABJ08824.1"/>
    </source>
</evidence>
<dbReference type="eggNOG" id="ENOG5033CUX">
    <property type="taxonomic scope" value="Bacteria"/>
</dbReference>
<proteinExistence type="predicted"/>
<gene>
    <name evidence="1" type="ordered locus">RPE_4905</name>
</gene>
<protein>
    <submittedName>
        <fullName evidence="1">Uncharacterized protein</fullName>
    </submittedName>
</protein>
<reference evidence="1" key="1">
    <citation type="submission" date="2006-09" db="EMBL/GenBank/DDBJ databases">
        <title>Complete sequence of Rhodopseudomonas palustris BisA53.</title>
        <authorList>
            <consortium name="US DOE Joint Genome Institute"/>
            <person name="Copeland A."/>
            <person name="Lucas S."/>
            <person name="Lapidus A."/>
            <person name="Barry K."/>
            <person name="Detter J.C."/>
            <person name="Glavina del Rio T."/>
            <person name="Hammon N."/>
            <person name="Israni S."/>
            <person name="Dalin E."/>
            <person name="Tice H."/>
            <person name="Pitluck S."/>
            <person name="Chain P."/>
            <person name="Malfatti S."/>
            <person name="Shin M."/>
            <person name="Vergez L."/>
            <person name="Schmutz J."/>
            <person name="Larimer F."/>
            <person name="Land M."/>
            <person name="Hauser L."/>
            <person name="Pelletier D.A."/>
            <person name="Kyrpides N."/>
            <person name="Kim E."/>
            <person name="Harwood C.S."/>
            <person name="Oda Y."/>
            <person name="Richardson P."/>
        </authorList>
    </citation>
    <scope>NUCLEOTIDE SEQUENCE [LARGE SCALE GENOMIC DNA]</scope>
    <source>
        <strain evidence="1">BisA53</strain>
    </source>
</reference>
<name>Q07GW0_RHOP5</name>
<dbReference type="HOGENOM" id="CLU_1389286_0_0_5"/>
<accession>Q07GW0</accession>
<dbReference type="EMBL" id="CP000463">
    <property type="protein sequence ID" value="ABJ08824.1"/>
    <property type="molecule type" value="Genomic_DNA"/>
</dbReference>